<organism evidence="1 2">
    <name type="scientific">Mucuna pruriens</name>
    <name type="common">Velvet bean</name>
    <name type="synonym">Dolichos pruriens</name>
    <dbReference type="NCBI Taxonomy" id="157652"/>
    <lineage>
        <taxon>Eukaryota</taxon>
        <taxon>Viridiplantae</taxon>
        <taxon>Streptophyta</taxon>
        <taxon>Embryophyta</taxon>
        <taxon>Tracheophyta</taxon>
        <taxon>Spermatophyta</taxon>
        <taxon>Magnoliopsida</taxon>
        <taxon>eudicotyledons</taxon>
        <taxon>Gunneridae</taxon>
        <taxon>Pentapetalae</taxon>
        <taxon>rosids</taxon>
        <taxon>fabids</taxon>
        <taxon>Fabales</taxon>
        <taxon>Fabaceae</taxon>
        <taxon>Papilionoideae</taxon>
        <taxon>50 kb inversion clade</taxon>
        <taxon>NPAAA clade</taxon>
        <taxon>indigoferoid/millettioid clade</taxon>
        <taxon>Phaseoleae</taxon>
        <taxon>Mucuna</taxon>
    </lineage>
</organism>
<evidence type="ECO:0000313" key="2">
    <source>
        <dbReference type="Proteomes" id="UP000257109"/>
    </source>
</evidence>
<evidence type="ECO:0000313" key="1">
    <source>
        <dbReference type="EMBL" id="RDX95619.1"/>
    </source>
</evidence>
<reference evidence="1" key="1">
    <citation type="submission" date="2018-05" db="EMBL/GenBank/DDBJ databases">
        <title>Draft genome of Mucuna pruriens seed.</title>
        <authorList>
            <person name="Nnadi N.E."/>
            <person name="Vos R."/>
            <person name="Hasami M.H."/>
            <person name="Devisetty U.K."/>
            <person name="Aguiy J.C."/>
        </authorList>
    </citation>
    <scope>NUCLEOTIDE SEQUENCE [LARGE SCALE GENOMIC DNA]</scope>
    <source>
        <strain evidence="1">JCA_2017</strain>
    </source>
</reference>
<dbReference type="OrthoDB" id="1934442at2759"/>
<dbReference type="InterPro" id="IPR004242">
    <property type="entry name" value="Transposase_21"/>
</dbReference>
<dbReference type="Pfam" id="PF02992">
    <property type="entry name" value="Transposase_21"/>
    <property type="match status" value="1"/>
</dbReference>
<sequence length="102" mass="12051">MMLSMMISGPRQLGNSINVFLWNESIDIFDGYCNQNFNMHAMLFCTINDFPLFGNLSKYSVKGHKICHICEKGTRYHQLTHGRKTCYHEHKKFLKTNNLYRQ</sequence>
<comment type="caution">
    <text evidence="1">The sequence shown here is derived from an EMBL/GenBank/DDBJ whole genome shotgun (WGS) entry which is preliminary data.</text>
</comment>
<dbReference type="Proteomes" id="UP000257109">
    <property type="component" value="Unassembled WGS sequence"/>
</dbReference>
<dbReference type="EMBL" id="QJKJ01004087">
    <property type="protein sequence ID" value="RDX95619.1"/>
    <property type="molecule type" value="Genomic_DNA"/>
</dbReference>
<feature type="non-terminal residue" evidence="1">
    <location>
        <position position="1"/>
    </location>
</feature>
<dbReference type="PANTHER" id="PTHR10775:SF180">
    <property type="entry name" value="TRANSPOSON, EN_SPM-LIKE, TRANSPOSASE-ASSOCIATED DOMAIN PROTEIN-RELATED"/>
    <property type="match status" value="1"/>
</dbReference>
<protein>
    <submittedName>
        <fullName evidence="1">Uncharacterized protein</fullName>
    </submittedName>
</protein>
<name>A0A371GYQ2_MUCPR</name>
<proteinExistence type="predicted"/>
<accession>A0A371GYQ2</accession>
<gene>
    <name evidence="1" type="ORF">CR513_21835</name>
</gene>
<keyword evidence="2" id="KW-1185">Reference proteome</keyword>
<dbReference type="AlphaFoldDB" id="A0A371GYQ2"/>
<dbReference type="PANTHER" id="PTHR10775">
    <property type="entry name" value="OS08G0208400 PROTEIN"/>
    <property type="match status" value="1"/>
</dbReference>